<reference evidence="1 2" key="1">
    <citation type="submission" date="2020-07" db="EMBL/GenBank/DDBJ databases">
        <title>Comparative genomics of pyrophilous fungi reveals a link between fire events and developmental genes.</title>
        <authorList>
            <consortium name="DOE Joint Genome Institute"/>
            <person name="Steindorff A.S."/>
            <person name="Carver A."/>
            <person name="Calhoun S."/>
            <person name="Stillman K."/>
            <person name="Liu H."/>
            <person name="Lipzen A."/>
            <person name="Pangilinan J."/>
            <person name="Labutti K."/>
            <person name="Bruns T.D."/>
            <person name="Grigoriev I.V."/>
        </authorList>
    </citation>
    <scope>NUCLEOTIDE SEQUENCE [LARGE SCALE GENOMIC DNA]</scope>
    <source>
        <strain evidence="1 2">CBS 144469</strain>
    </source>
</reference>
<gene>
    <name evidence="1" type="ORF">DFP72DRAFT_845654</name>
</gene>
<dbReference type="AlphaFoldDB" id="A0A8H6MA59"/>
<dbReference type="EMBL" id="JACGCI010000021">
    <property type="protein sequence ID" value="KAF6757716.1"/>
    <property type="molecule type" value="Genomic_DNA"/>
</dbReference>
<name>A0A8H6MA59_9AGAR</name>
<comment type="caution">
    <text evidence="1">The sequence shown here is derived from an EMBL/GenBank/DDBJ whole genome shotgun (WGS) entry which is preliminary data.</text>
</comment>
<dbReference type="Proteomes" id="UP000521943">
    <property type="component" value="Unassembled WGS sequence"/>
</dbReference>
<accession>A0A8H6MA59</accession>
<sequence>MNPNSCFVRLIRVQAKQATAFGSPSWAISRTVTEPDRGQSSGATGGGVGPVHFYLRSRRTECPEMRSRRRTVVVVEERVIRHSGWARPEEPSVNGLVVPGLDDLPTPQKDVQTSSKMCQGPRKTCAISQCLHRVGRVPVPESVEGRTIAPAIVELQTGEQANGCEAGYDAATKHSLLVRRLSPNGTTTTTPPGALPSKTRLALYPHDQDLPITTTGIMPGLSSSPDAGAREVSVDGFFTTPMHDEHDDKICPTTSCSSHRHFYWSCVHRGLQRRDGRVTAFGDYRSTLAYALIVQESYGGAARRLNGRAMTNPFDQLD</sequence>
<evidence type="ECO:0000313" key="1">
    <source>
        <dbReference type="EMBL" id="KAF6757716.1"/>
    </source>
</evidence>
<protein>
    <submittedName>
        <fullName evidence="1">Uncharacterized protein</fullName>
    </submittedName>
</protein>
<keyword evidence="2" id="KW-1185">Reference proteome</keyword>
<proteinExistence type="predicted"/>
<evidence type="ECO:0000313" key="2">
    <source>
        <dbReference type="Proteomes" id="UP000521943"/>
    </source>
</evidence>
<organism evidence="1 2">
    <name type="scientific">Ephemerocybe angulata</name>
    <dbReference type="NCBI Taxonomy" id="980116"/>
    <lineage>
        <taxon>Eukaryota</taxon>
        <taxon>Fungi</taxon>
        <taxon>Dikarya</taxon>
        <taxon>Basidiomycota</taxon>
        <taxon>Agaricomycotina</taxon>
        <taxon>Agaricomycetes</taxon>
        <taxon>Agaricomycetidae</taxon>
        <taxon>Agaricales</taxon>
        <taxon>Agaricineae</taxon>
        <taxon>Psathyrellaceae</taxon>
        <taxon>Ephemerocybe</taxon>
    </lineage>
</organism>